<comment type="caution">
    <text evidence="3">The sequence shown here is derived from an EMBL/GenBank/DDBJ whole genome shotgun (WGS) entry which is preliminary data.</text>
</comment>
<reference evidence="3 4" key="1">
    <citation type="submission" date="2023-07" db="EMBL/GenBank/DDBJ databases">
        <title>Sequencing the genomes of 1000 actinobacteria strains.</title>
        <authorList>
            <person name="Klenk H.-P."/>
        </authorList>
    </citation>
    <scope>NUCLEOTIDE SEQUENCE [LARGE SCALE GENOMIC DNA]</scope>
    <source>
        <strain evidence="3 4">DSM 44709</strain>
    </source>
</reference>
<comment type="similarity">
    <text evidence="1">Belongs to the cytochrome P450 family.</text>
</comment>
<dbReference type="PANTHER" id="PTHR12147">
    <property type="entry name" value="METALLOPEPTIDASE M28 FAMILY MEMBER"/>
    <property type="match status" value="1"/>
</dbReference>
<evidence type="ECO:0000256" key="1">
    <source>
        <dbReference type="ARBA" id="ARBA00010617"/>
    </source>
</evidence>
<proteinExistence type="inferred from homology"/>
<evidence type="ECO:0000313" key="4">
    <source>
        <dbReference type="Proteomes" id="UP001240236"/>
    </source>
</evidence>
<dbReference type="PANTHER" id="PTHR12147:SF26">
    <property type="entry name" value="PEPTIDASE M28 DOMAIN-CONTAINING PROTEIN"/>
    <property type="match status" value="1"/>
</dbReference>
<dbReference type="Pfam" id="PF04389">
    <property type="entry name" value="Peptidase_M28"/>
    <property type="match status" value="1"/>
</dbReference>
<protein>
    <recommendedName>
        <fullName evidence="2">Peptidase M28 domain-containing protein</fullName>
    </recommendedName>
</protein>
<dbReference type="Proteomes" id="UP001240236">
    <property type="component" value="Unassembled WGS sequence"/>
</dbReference>
<dbReference type="GO" id="GO:0006508">
    <property type="term" value="P:proteolysis"/>
    <property type="evidence" value="ECO:0007669"/>
    <property type="project" value="InterPro"/>
</dbReference>
<dbReference type="GO" id="GO:0016705">
    <property type="term" value="F:oxidoreductase activity, acting on paired donors, with incorporation or reduction of molecular oxygen"/>
    <property type="evidence" value="ECO:0007669"/>
    <property type="project" value="InterPro"/>
</dbReference>
<dbReference type="PRINTS" id="PR00359">
    <property type="entry name" value="BP450"/>
</dbReference>
<organism evidence="3 4">
    <name type="scientific">Catenuloplanes indicus</name>
    <dbReference type="NCBI Taxonomy" id="137267"/>
    <lineage>
        <taxon>Bacteria</taxon>
        <taxon>Bacillati</taxon>
        <taxon>Actinomycetota</taxon>
        <taxon>Actinomycetes</taxon>
        <taxon>Micromonosporales</taxon>
        <taxon>Micromonosporaceae</taxon>
        <taxon>Catenuloplanes</taxon>
    </lineage>
</organism>
<dbReference type="GO" id="GO:0008235">
    <property type="term" value="F:metalloexopeptidase activity"/>
    <property type="evidence" value="ECO:0007669"/>
    <property type="project" value="InterPro"/>
</dbReference>
<dbReference type="EMBL" id="JAUSUZ010000001">
    <property type="protein sequence ID" value="MDQ0367255.1"/>
    <property type="molecule type" value="Genomic_DNA"/>
</dbReference>
<accession>A0AAE3W2G6</accession>
<dbReference type="SUPFAM" id="SSF53187">
    <property type="entry name" value="Zn-dependent exopeptidases"/>
    <property type="match status" value="1"/>
</dbReference>
<dbReference type="InterPro" id="IPR036396">
    <property type="entry name" value="Cyt_P450_sf"/>
</dbReference>
<dbReference type="GO" id="GO:0020037">
    <property type="term" value="F:heme binding"/>
    <property type="evidence" value="ECO:0007669"/>
    <property type="project" value="InterPro"/>
</dbReference>
<gene>
    <name evidence="3" type="ORF">J2S42_003924</name>
</gene>
<dbReference type="SUPFAM" id="SSF48264">
    <property type="entry name" value="Cytochrome P450"/>
    <property type="match status" value="1"/>
</dbReference>
<evidence type="ECO:0000313" key="3">
    <source>
        <dbReference type="EMBL" id="MDQ0367255.1"/>
    </source>
</evidence>
<dbReference type="InterPro" id="IPR007484">
    <property type="entry name" value="Peptidase_M28"/>
</dbReference>
<dbReference type="GO" id="GO:0005506">
    <property type="term" value="F:iron ion binding"/>
    <property type="evidence" value="ECO:0007669"/>
    <property type="project" value="InterPro"/>
</dbReference>
<dbReference type="RefSeq" id="WP_307241175.1">
    <property type="nucleotide sequence ID" value="NZ_JAUSUZ010000001.1"/>
</dbReference>
<dbReference type="Gene3D" id="1.10.630.10">
    <property type="entry name" value="Cytochrome P450"/>
    <property type="match status" value="1"/>
</dbReference>
<name>A0AAE3W2G6_9ACTN</name>
<dbReference type="InterPro" id="IPR045175">
    <property type="entry name" value="M28_fam"/>
</dbReference>
<sequence>MTAAGDTRTRLDPLRALAEPAAQHDPNSWYAVLHREQPTFWYEPLKSWVLCRYDDCVAVLRDGESFSADWSRVGETVPPAGRSIQSLDPPEQTPVRRLFVEAMRGAFDDGVRQEVTQQAASRLAVLARRDSFDFVTDFAAPLALSTISRLLGVPAPDPAWFVPLADSISDGMDGHLYPEKLPTATAARTELASLTARWLADPEPGGLVGFVARRADSYGVAPAVLATTLRVALHAGYTSAARLPVATITQRRAEQLAAAPAPVRLHLDLRGHVVSGVTENILAETTGGRADRTVMAGAHLDSVTESPGINDNASSAAALLETALRLAPDGHRVRNRVRFAWWGAEELIVVGSTHYVATLTAEQRSQIALYLNWELLGSPNFGRFVVDGVGVPPGSAVVSAVISEHYADRTLAHELVPASALGSDHEPFADAGIPIGGYDGGANAVKTAEQVKLYGGEVGRLFDPCYHQPCDRLANIDMAEYDRNARAVGWEVGRFAMEVDDVLAAARTEGV</sequence>
<dbReference type="Gene3D" id="3.40.630.10">
    <property type="entry name" value="Zn peptidases"/>
    <property type="match status" value="1"/>
</dbReference>
<keyword evidence="4" id="KW-1185">Reference proteome</keyword>
<dbReference type="AlphaFoldDB" id="A0AAE3W2G6"/>
<dbReference type="GO" id="GO:0004497">
    <property type="term" value="F:monooxygenase activity"/>
    <property type="evidence" value="ECO:0007669"/>
    <property type="project" value="InterPro"/>
</dbReference>
<feature type="domain" description="Peptidase M28" evidence="2">
    <location>
        <begin position="280"/>
        <end position="488"/>
    </location>
</feature>
<dbReference type="InterPro" id="IPR002397">
    <property type="entry name" value="Cyt_P450_B"/>
</dbReference>
<evidence type="ECO:0000259" key="2">
    <source>
        <dbReference type="Pfam" id="PF04389"/>
    </source>
</evidence>